<gene>
    <name evidence="1" type="ORF">KSP40_PGU005874</name>
</gene>
<keyword evidence="2" id="KW-1185">Reference proteome</keyword>
<evidence type="ECO:0000313" key="2">
    <source>
        <dbReference type="Proteomes" id="UP001412067"/>
    </source>
</evidence>
<reference evidence="1 2" key="1">
    <citation type="journal article" date="2022" name="Nat. Plants">
        <title>Genomes of leafy and leafless Platanthera orchids illuminate the evolution of mycoheterotrophy.</title>
        <authorList>
            <person name="Li M.H."/>
            <person name="Liu K.W."/>
            <person name="Li Z."/>
            <person name="Lu H.C."/>
            <person name="Ye Q.L."/>
            <person name="Zhang D."/>
            <person name="Wang J.Y."/>
            <person name="Li Y.F."/>
            <person name="Zhong Z.M."/>
            <person name="Liu X."/>
            <person name="Yu X."/>
            <person name="Liu D.K."/>
            <person name="Tu X.D."/>
            <person name="Liu B."/>
            <person name="Hao Y."/>
            <person name="Liao X.Y."/>
            <person name="Jiang Y.T."/>
            <person name="Sun W.H."/>
            <person name="Chen J."/>
            <person name="Chen Y.Q."/>
            <person name="Ai Y."/>
            <person name="Zhai J.W."/>
            <person name="Wu S.S."/>
            <person name="Zhou Z."/>
            <person name="Hsiao Y.Y."/>
            <person name="Wu W.L."/>
            <person name="Chen Y.Y."/>
            <person name="Lin Y.F."/>
            <person name="Hsu J.L."/>
            <person name="Li C.Y."/>
            <person name="Wang Z.W."/>
            <person name="Zhao X."/>
            <person name="Zhong W.Y."/>
            <person name="Ma X.K."/>
            <person name="Ma L."/>
            <person name="Huang J."/>
            <person name="Chen G.Z."/>
            <person name="Huang M.Z."/>
            <person name="Huang L."/>
            <person name="Peng D.H."/>
            <person name="Luo Y.B."/>
            <person name="Zou S.Q."/>
            <person name="Chen S.P."/>
            <person name="Lan S."/>
            <person name="Tsai W.C."/>
            <person name="Van de Peer Y."/>
            <person name="Liu Z.J."/>
        </authorList>
    </citation>
    <scope>NUCLEOTIDE SEQUENCE [LARGE SCALE GENOMIC DNA]</scope>
    <source>
        <strain evidence="1">Lor288</strain>
    </source>
</reference>
<sequence length="96" mass="10814">MECVYEYVSLTATLSPATSSSPTMAFSWARVILASISSFHRLLGTRFTRYMDHLEKNLSLRPLVVDCTNSASVIPTTYRQLYHFTSIPGTFLISMI</sequence>
<name>A0ABR2MEX7_9ASPA</name>
<dbReference type="EMBL" id="JBBWWR010000008">
    <property type="protein sequence ID" value="KAK8962561.1"/>
    <property type="molecule type" value="Genomic_DNA"/>
</dbReference>
<protein>
    <submittedName>
        <fullName evidence="1">Uncharacterized protein</fullName>
    </submittedName>
</protein>
<accession>A0ABR2MEX7</accession>
<organism evidence="1 2">
    <name type="scientific">Platanthera guangdongensis</name>
    <dbReference type="NCBI Taxonomy" id="2320717"/>
    <lineage>
        <taxon>Eukaryota</taxon>
        <taxon>Viridiplantae</taxon>
        <taxon>Streptophyta</taxon>
        <taxon>Embryophyta</taxon>
        <taxon>Tracheophyta</taxon>
        <taxon>Spermatophyta</taxon>
        <taxon>Magnoliopsida</taxon>
        <taxon>Liliopsida</taxon>
        <taxon>Asparagales</taxon>
        <taxon>Orchidaceae</taxon>
        <taxon>Orchidoideae</taxon>
        <taxon>Orchideae</taxon>
        <taxon>Orchidinae</taxon>
        <taxon>Platanthera</taxon>
    </lineage>
</organism>
<proteinExistence type="predicted"/>
<evidence type="ECO:0000313" key="1">
    <source>
        <dbReference type="EMBL" id="KAK8962561.1"/>
    </source>
</evidence>
<dbReference type="Proteomes" id="UP001412067">
    <property type="component" value="Unassembled WGS sequence"/>
</dbReference>
<comment type="caution">
    <text evidence="1">The sequence shown here is derived from an EMBL/GenBank/DDBJ whole genome shotgun (WGS) entry which is preliminary data.</text>
</comment>